<dbReference type="Proteomes" id="UP000604001">
    <property type="component" value="Unassembled WGS sequence"/>
</dbReference>
<dbReference type="PRINTS" id="PR00038">
    <property type="entry name" value="HTHLUXR"/>
</dbReference>
<dbReference type="EMBL" id="JACMYC010000004">
    <property type="protein sequence ID" value="MBC2960269.1"/>
    <property type="molecule type" value="Genomic_DNA"/>
</dbReference>
<dbReference type="CDD" id="cd06170">
    <property type="entry name" value="LuxR_C_like"/>
    <property type="match status" value="1"/>
</dbReference>
<dbReference type="InterPro" id="IPR016032">
    <property type="entry name" value="Sig_transdc_resp-reg_C-effctor"/>
</dbReference>
<evidence type="ECO:0000313" key="6">
    <source>
        <dbReference type="Proteomes" id="UP000604001"/>
    </source>
</evidence>
<organism evidence="5 6">
    <name type="scientific">Nocardioides deserti</name>
    <dbReference type="NCBI Taxonomy" id="1588644"/>
    <lineage>
        <taxon>Bacteria</taxon>
        <taxon>Bacillati</taxon>
        <taxon>Actinomycetota</taxon>
        <taxon>Actinomycetes</taxon>
        <taxon>Propionibacteriales</taxon>
        <taxon>Nocardioidaceae</taxon>
        <taxon>Nocardioides</taxon>
    </lineage>
</organism>
<dbReference type="Gene3D" id="1.10.10.10">
    <property type="entry name" value="Winged helix-like DNA-binding domain superfamily/Winged helix DNA-binding domain"/>
    <property type="match status" value="1"/>
</dbReference>
<dbReference type="PANTHER" id="PTHR44688">
    <property type="entry name" value="DNA-BINDING TRANSCRIPTIONAL ACTIVATOR DEVR_DOSR"/>
    <property type="match status" value="1"/>
</dbReference>
<sequence length="377" mass="40521">MARGLTAERVRQDVEVVSRAGLDLDTFLEEAVESVGRAVPWVSACLGTHDPGTHLLTSARKYGALRTMNSHDHEFGLIEYGTVEPTAFTVLAGSATTAAGVHQVTGGDVERSGRMSRFMRPLFGFSDEVRVVFRDARDVWGCMALFRGDGDRPFGEEDVDFLATISGSFARGVRTGLLARMAGPEVPVAPIGPAVLIVGPDDSVQQMSVGAEQRVADLIASSPSASDPLTPVSALVGAARRYARGEIAAPPRSRVRAASGMWLVLHASPLTSFGDRAGDVVVTIEEARPPEIVALVVAAFGLTQRERDVTQLVLQGVDTKEIAATLHVSTYTVQDHLKSVFDKADVRSRRELIARIYFDQYVPRMGSELGPSGWFSS</sequence>
<keyword evidence="2" id="KW-0238">DNA-binding</keyword>
<dbReference type="InterPro" id="IPR000792">
    <property type="entry name" value="Tscrpt_reg_LuxR_C"/>
</dbReference>
<feature type="domain" description="HTH luxR-type" evidence="4">
    <location>
        <begin position="295"/>
        <end position="361"/>
    </location>
</feature>
<evidence type="ECO:0000256" key="2">
    <source>
        <dbReference type="ARBA" id="ARBA00023125"/>
    </source>
</evidence>
<comment type="caution">
    <text evidence="5">The sequence shown here is derived from an EMBL/GenBank/DDBJ whole genome shotgun (WGS) entry which is preliminary data.</text>
</comment>
<evidence type="ECO:0000313" key="5">
    <source>
        <dbReference type="EMBL" id="MBC2960269.1"/>
    </source>
</evidence>
<proteinExistence type="predicted"/>
<accession>A0ABR6U760</accession>
<dbReference type="InterPro" id="IPR029016">
    <property type="entry name" value="GAF-like_dom_sf"/>
</dbReference>
<evidence type="ECO:0000256" key="1">
    <source>
        <dbReference type="ARBA" id="ARBA00023015"/>
    </source>
</evidence>
<gene>
    <name evidence="5" type="ORF">H7344_08180</name>
</gene>
<protein>
    <submittedName>
        <fullName evidence="5">Helix-turn-helix transcriptional regulator</fullName>
    </submittedName>
</protein>
<evidence type="ECO:0000256" key="3">
    <source>
        <dbReference type="ARBA" id="ARBA00023163"/>
    </source>
</evidence>
<dbReference type="SMART" id="SM00421">
    <property type="entry name" value="HTH_LUXR"/>
    <property type="match status" value="1"/>
</dbReference>
<name>A0ABR6U760_9ACTN</name>
<dbReference type="PROSITE" id="PS50043">
    <property type="entry name" value="HTH_LUXR_2"/>
    <property type="match status" value="1"/>
</dbReference>
<reference evidence="5 6" key="1">
    <citation type="submission" date="2020-08" db="EMBL/GenBank/DDBJ databases">
        <title>novel species in genus Nocardioides.</title>
        <authorList>
            <person name="Zhang G."/>
        </authorList>
    </citation>
    <scope>NUCLEOTIDE SEQUENCE [LARGE SCALE GENOMIC DNA]</scope>
    <source>
        <strain evidence="5 6">SC8A-24</strain>
    </source>
</reference>
<dbReference type="SUPFAM" id="SSF46894">
    <property type="entry name" value="C-terminal effector domain of the bipartite response regulators"/>
    <property type="match status" value="1"/>
</dbReference>
<dbReference type="PROSITE" id="PS00622">
    <property type="entry name" value="HTH_LUXR_1"/>
    <property type="match status" value="1"/>
</dbReference>
<dbReference type="RefSeq" id="WP_186345539.1">
    <property type="nucleotide sequence ID" value="NZ_BMMR01000001.1"/>
</dbReference>
<keyword evidence="6" id="KW-1185">Reference proteome</keyword>
<dbReference type="Pfam" id="PF00196">
    <property type="entry name" value="GerE"/>
    <property type="match status" value="1"/>
</dbReference>
<keyword evidence="3" id="KW-0804">Transcription</keyword>
<evidence type="ECO:0000259" key="4">
    <source>
        <dbReference type="PROSITE" id="PS50043"/>
    </source>
</evidence>
<keyword evidence="1" id="KW-0805">Transcription regulation</keyword>
<dbReference type="Gene3D" id="3.30.450.40">
    <property type="match status" value="1"/>
</dbReference>
<dbReference type="PANTHER" id="PTHR44688:SF16">
    <property type="entry name" value="DNA-BINDING TRANSCRIPTIONAL ACTIVATOR DEVR_DOSR"/>
    <property type="match status" value="1"/>
</dbReference>
<dbReference type="InterPro" id="IPR036388">
    <property type="entry name" value="WH-like_DNA-bd_sf"/>
</dbReference>